<keyword evidence="2" id="KW-1185">Reference proteome</keyword>
<sequence>MNYCNCGNQAAAKCTQCSTFVCGSHRQNSHTRADSMLANYQALTARVATKPRADARVLCEACHGGAVRRTLEDLAGQLRAEGTARGTAWMLALDLWSAREGTGNETYAQIVGKAAGWGAHLGRGPFAVALDAFKAPGSGSVSNPMPVVFTYRTRERRTLFGTTKKSERKEETLGQINGWLVRYQESSDEYARIGGFFLRADGQVYANSGIGEEPPGTARHAIYYQHSYAERAGSQRKDVDAARSYVTGWLAEVTAGTAEPPEPFHCERCELAASVKVARIVVGLR</sequence>
<organism evidence="1 2">
    <name type="scientific">Actinoplanes italicus</name>
    <dbReference type="NCBI Taxonomy" id="113567"/>
    <lineage>
        <taxon>Bacteria</taxon>
        <taxon>Bacillati</taxon>
        <taxon>Actinomycetota</taxon>
        <taxon>Actinomycetes</taxon>
        <taxon>Micromonosporales</taxon>
        <taxon>Micromonosporaceae</taxon>
        <taxon>Actinoplanes</taxon>
    </lineage>
</organism>
<protein>
    <submittedName>
        <fullName evidence="1">Uncharacterized protein</fullName>
    </submittedName>
</protein>
<evidence type="ECO:0000313" key="1">
    <source>
        <dbReference type="EMBL" id="PRX15794.1"/>
    </source>
</evidence>
<reference evidence="1 2" key="1">
    <citation type="submission" date="2018-03" db="EMBL/GenBank/DDBJ databases">
        <title>Genomic Encyclopedia of Archaeal and Bacterial Type Strains, Phase II (KMG-II): from individual species to whole genera.</title>
        <authorList>
            <person name="Goeker M."/>
        </authorList>
    </citation>
    <scope>NUCLEOTIDE SEQUENCE [LARGE SCALE GENOMIC DNA]</scope>
    <source>
        <strain evidence="1 2">DSM 43146</strain>
    </source>
</reference>
<dbReference type="Proteomes" id="UP000239415">
    <property type="component" value="Unassembled WGS sequence"/>
</dbReference>
<dbReference type="AlphaFoldDB" id="A0A2T0JZ70"/>
<proteinExistence type="predicted"/>
<gene>
    <name evidence="1" type="ORF">CLV67_12233</name>
</gene>
<accession>A0A2T0JZ70</accession>
<comment type="caution">
    <text evidence="1">The sequence shown here is derived from an EMBL/GenBank/DDBJ whole genome shotgun (WGS) entry which is preliminary data.</text>
</comment>
<evidence type="ECO:0000313" key="2">
    <source>
        <dbReference type="Proteomes" id="UP000239415"/>
    </source>
</evidence>
<dbReference type="RefSeq" id="WP_146169473.1">
    <property type="nucleotide sequence ID" value="NZ_BOMO01000022.1"/>
</dbReference>
<name>A0A2T0JZ70_9ACTN</name>
<dbReference type="EMBL" id="PVMZ01000022">
    <property type="protein sequence ID" value="PRX15794.1"/>
    <property type="molecule type" value="Genomic_DNA"/>
</dbReference>